<comment type="caution">
    <text evidence="1">The sequence shown here is derived from an EMBL/GenBank/DDBJ whole genome shotgun (WGS) entry which is preliminary data.</text>
</comment>
<name>A0AAD8UJ12_GLOAC</name>
<dbReference type="EMBL" id="JAHMHS010000084">
    <property type="protein sequence ID" value="KAK1721398.1"/>
    <property type="molecule type" value="Genomic_DNA"/>
</dbReference>
<proteinExistence type="predicted"/>
<keyword evidence="2" id="KW-1185">Reference proteome</keyword>
<dbReference type="Proteomes" id="UP001244207">
    <property type="component" value="Unassembled WGS sequence"/>
</dbReference>
<evidence type="ECO:0000313" key="1">
    <source>
        <dbReference type="EMBL" id="KAK1721398.1"/>
    </source>
</evidence>
<gene>
    <name evidence="1" type="ORF">BDZ83DRAFT_437069</name>
</gene>
<protein>
    <submittedName>
        <fullName evidence="1">Uncharacterized protein</fullName>
    </submittedName>
</protein>
<sequence>MTSIASTIFGIVSFSLSTRCSSDRSAAVETAETVDSPAPDGSSSGPSAAILGFVTPLPRTVAILISKCNHLYCPPESSEWRVLGIATRTLRSCLGPRNALQARERRHWFHNPCRFKRGTSVVLTDDCLQFSSNRSNSQWHQRHGF</sequence>
<dbReference type="GeneID" id="85386979"/>
<dbReference type="AlphaFoldDB" id="A0AAD8UJ12"/>
<evidence type="ECO:0000313" key="2">
    <source>
        <dbReference type="Proteomes" id="UP001244207"/>
    </source>
</evidence>
<accession>A0AAD8UJ12</accession>
<organism evidence="1 2">
    <name type="scientific">Glomerella acutata</name>
    <name type="common">Colletotrichum acutatum</name>
    <dbReference type="NCBI Taxonomy" id="27357"/>
    <lineage>
        <taxon>Eukaryota</taxon>
        <taxon>Fungi</taxon>
        <taxon>Dikarya</taxon>
        <taxon>Ascomycota</taxon>
        <taxon>Pezizomycotina</taxon>
        <taxon>Sordariomycetes</taxon>
        <taxon>Hypocreomycetidae</taxon>
        <taxon>Glomerellales</taxon>
        <taxon>Glomerellaceae</taxon>
        <taxon>Colletotrichum</taxon>
        <taxon>Colletotrichum acutatum species complex</taxon>
    </lineage>
</organism>
<dbReference type="RefSeq" id="XP_060362194.1">
    <property type="nucleotide sequence ID" value="XM_060503080.1"/>
</dbReference>
<reference evidence="1" key="1">
    <citation type="submission" date="2021-12" db="EMBL/GenBank/DDBJ databases">
        <title>Comparative genomics, transcriptomics and evolutionary studies reveal genomic signatures of adaptation to plant cell wall in hemibiotrophic fungi.</title>
        <authorList>
            <consortium name="DOE Joint Genome Institute"/>
            <person name="Baroncelli R."/>
            <person name="Diaz J.F."/>
            <person name="Benocci T."/>
            <person name="Peng M."/>
            <person name="Battaglia E."/>
            <person name="Haridas S."/>
            <person name="Andreopoulos W."/>
            <person name="Labutti K."/>
            <person name="Pangilinan J."/>
            <person name="Floch G.L."/>
            <person name="Makela M.R."/>
            <person name="Henrissat B."/>
            <person name="Grigoriev I.V."/>
            <person name="Crouch J.A."/>
            <person name="De Vries R.P."/>
            <person name="Sukno S.A."/>
            <person name="Thon M.R."/>
        </authorList>
    </citation>
    <scope>NUCLEOTIDE SEQUENCE</scope>
    <source>
        <strain evidence="1">CBS 112980</strain>
    </source>
</reference>